<keyword evidence="6" id="KW-0915">Sodium</keyword>
<feature type="transmembrane region" description="Helical" evidence="10">
    <location>
        <begin position="237"/>
        <end position="255"/>
    </location>
</feature>
<keyword evidence="7" id="KW-0406">Ion transport</keyword>
<organism evidence="12 14">
    <name type="scientific">Rathayibacter rathayi</name>
    <name type="common">Corynebacterium rathayi</name>
    <dbReference type="NCBI Taxonomy" id="33887"/>
    <lineage>
        <taxon>Bacteria</taxon>
        <taxon>Bacillati</taxon>
        <taxon>Actinomycetota</taxon>
        <taxon>Actinomycetes</taxon>
        <taxon>Micrococcales</taxon>
        <taxon>Microbacteriaceae</taxon>
        <taxon>Rathayibacter</taxon>
    </lineage>
</organism>
<evidence type="ECO:0000313" key="15">
    <source>
        <dbReference type="Proteomes" id="UP000239698"/>
    </source>
</evidence>
<dbReference type="PANTHER" id="PTHR10110">
    <property type="entry name" value="SODIUM/HYDROGEN EXCHANGER"/>
    <property type="match status" value="1"/>
</dbReference>
<comment type="caution">
    <text evidence="12">The sequence shown here is derived from an EMBL/GenBank/DDBJ whole genome shotgun (WGS) entry which is preliminary data.</text>
</comment>
<feature type="transmembrane region" description="Helical" evidence="10">
    <location>
        <begin position="185"/>
        <end position="206"/>
    </location>
</feature>
<sequence length="523" mass="55060">MEEPVVAIVWIVSFVVVTVLVTGLSGRVGWSAPVALVAVGALASFVPGIPAVVVEPDVVLFGILPPLLYAAALRTSVLDVRARGDSILLLSVGLVVFTVAVVGAVAWMVVPAITVAAALAFGAIVAPTDAVAVTAIAGRLRLPRRMLTVLEGESLLNDATALVALNASLLAIVSTVTPGRIAADFVLAVVVGAGVGIGVAVLLGFVRRQVQSSVLDTSLSLVTPYVAFIPAQLLHGSGVLAVVVAGLYLGFRAPVIQSAQARIAESLNWRTIQFLLENAVFLFIGLSLSSVVRATADSGVGVWQTVGIGAAVLAALIGSRVAWMCMTTLLFRHGPSRLRQRGWTWPTAIGVSFAGIRGVVTLAAAFLLPEETPQRAFLQFLAFVVVAGTLVEGLALPRLIRALKLPAPNEMQEHVEKQMLLAEAQAAGLSRLDEEPQDGVEDRVLDRLRRNATFLADALQNPPEGEGAEPLPQAYNRLRRVMIAAEREAVLRARAQGRYQEPAVVSALAFLDVEEEALAVGRQ</sequence>
<evidence type="ECO:0000313" key="14">
    <source>
        <dbReference type="Proteomes" id="UP000237881"/>
    </source>
</evidence>
<evidence type="ECO:0000256" key="1">
    <source>
        <dbReference type="ARBA" id="ARBA00004651"/>
    </source>
</evidence>
<evidence type="ECO:0000256" key="10">
    <source>
        <dbReference type="SAM" id="Phobius"/>
    </source>
</evidence>
<dbReference type="InterPro" id="IPR006153">
    <property type="entry name" value="Cation/H_exchanger_TM"/>
</dbReference>
<dbReference type="Gene3D" id="6.10.140.1330">
    <property type="match status" value="1"/>
</dbReference>
<evidence type="ECO:0000256" key="9">
    <source>
        <dbReference type="ARBA" id="ARBA00023201"/>
    </source>
</evidence>
<feature type="transmembrane region" description="Helical" evidence="10">
    <location>
        <begin position="32"/>
        <end position="52"/>
    </location>
</feature>
<keyword evidence="8 10" id="KW-0472">Membrane</keyword>
<feature type="transmembrane region" description="Helical" evidence="10">
    <location>
        <begin position="308"/>
        <end position="331"/>
    </location>
</feature>
<dbReference type="GeneID" id="49821239"/>
<dbReference type="KEGG" id="rry:C1O28_12190"/>
<keyword evidence="15" id="KW-1185">Reference proteome</keyword>
<keyword evidence="2" id="KW-0813">Transport</keyword>
<dbReference type="EMBL" id="PSUL01000025">
    <property type="protein sequence ID" value="PPF12707.1"/>
    <property type="molecule type" value="Genomic_DNA"/>
</dbReference>
<dbReference type="GO" id="GO:0005886">
    <property type="term" value="C:plasma membrane"/>
    <property type="evidence" value="ECO:0007669"/>
    <property type="project" value="UniProtKB-SubCell"/>
</dbReference>
<dbReference type="RefSeq" id="WP_097167606.1">
    <property type="nucleotide sequence ID" value="NZ_CP028129.1"/>
</dbReference>
<accession>A0ABD6W824</accession>
<feature type="domain" description="Cation/H+ exchanger transmembrane" evidence="11">
    <location>
        <begin position="17"/>
        <end position="400"/>
    </location>
</feature>
<feature type="transmembrane region" description="Helical" evidence="10">
    <location>
        <begin position="87"/>
        <end position="110"/>
    </location>
</feature>
<evidence type="ECO:0000256" key="6">
    <source>
        <dbReference type="ARBA" id="ARBA00023053"/>
    </source>
</evidence>
<evidence type="ECO:0000313" key="12">
    <source>
        <dbReference type="EMBL" id="PPF12707.1"/>
    </source>
</evidence>
<dbReference type="EMBL" id="PSVT01000024">
    <property type="protein sequence ID" value="PPH75482.1"/>
    <property type="molecule type" value="Genomic_DNA"/>
</dbReference>
<gene>
    <name evidence="12" type="ORF">C5C04_10660</name>
    <name evidence="13" type="ORF">C5C40_11170</name>
</gene>
<protein>
    <submittedName>
        <fullName evidence="12">Sodium:proton antiporter</fullName>
    </submittedName>
</protein>
<dbReference type="AlphaFoldDB" id="A0ABD6W824"/>
<evidence type="ECO:0000256" key="5">
    <source>
        <dbReference type="ARBA" id="ARBA00022989"/>
    </source>
</evidence>
<reference evidence="14 15" key="1">
    <citation type="submission" date="2018-02" db="EMBL/GenBank/DDBJ databases">
        <title>Bacteriophage NCPPB3778 and a type I-E CRISPR drive the evolution of the US Biological Select Agent, Rathayibacter toxicus.</title>
        <authorList>
            <person name="Davis E.W.II."/>
            <person name="Tabima J.F."/>
            <person name="Weisberg A.J."/>
            <person name="Lopes L.D."/>
            <person name="Wiseman M.S."/>
            <person name="Wiseman M.S."/>
            <person name="Pupko T."/>
            <person name="Belcher M.S."/>
            <person name="Sechler A.J."/>
            <person name="Tancos M.A."/>
            <person name="Schroeder B.K."/>
            <person name="Murray T.D."/>
            <person name="Luster D.G."/>
            <person name="Schneider W.L."/>
            <person name="Rogers E."/>
            <person name="Andreote F.D."/>
            <person name="Grunwald N.J."/>
            <person name="Putnam M.L."/>
            <person name="Chang J.H."/>
        </authorList>
    </citation>
    <scope>NUCLEOTIDE SEQUENCE [LARGE SCALE GENOMIC DNA]</scope>
    <source>
        <strain evidence="13 15">AY1D6</strain>
        <strain evidence="12 14">AY1I9</strain>
    </source>
</reference>
<keyword evidence="9" id="KW-0739">Sodium transport</keyword>
<feature type="transmembrane region" description="Helical" evidence="10">
    <location>
        <begin position="343"/>
        <end position="365"/>
    </location>
</feature>
<keyword evidence="3" id="KW-1003">Cell membrane</keyword>
<evidence type="ECO:0000256" key="4">
    <source>
        <dbReference type="ARBA" id="ARBA00022692"/>
    </source>
</evidence>
<dbReference type="InterPro" id="IPR018422">
    <property type="entry name" value="Cation/H_exchanger_CPA1"/>
</dbReference>
<evidence type="ECO:0000313" key="13">
    <source>
        <dbReference type="EMBL" id="PPH75482.1"/>
    </source>
</evidence>
<evidence type="ECO:0000259" key="11">
    <source>
        <dbReference type="Pfam" id="PF00999"/>
    </source>
</evidence>
<keyword evidence="5 10" id="KW-1133">Transmembrane helix</keyword>
<keyword evidence="4 10" id="KW-0812">Transmembrane</keyword>
<evidence type="ECO:0000256" key="2">
    <source>
        <dbReference type="ARBA" id="ARBA00022448"/>
    </source>
</evidence>
<evidence type="ECO:0000256" key="7">
    <source>
        <dbReference type="ARBA" id="ARBA00023065"/>
    </source>
</evidence>
<comment type="subcellular location">
    <subcellularLocation>
        <location evidence="1">Cell membrane</location>
        <topology evidence="1">Multi-pass membrane protein</topology>
    </subcellularLocation>
</comment>
<dbReference type="Pfam" id="PF00999">
    <property type="entry name" value="Na_H_Exchanger"/>
    <property type="match status" value="1"/>
</dbReference>
<feature type="transmembrane region" description="Helical" evidence="10">
    <location>
        <begin position="377"/>
        <end position="396"/>
    </location>
</feature>
<dbReference type="GO" id="GO:0006814">
    <property type="term" value="P:sodium ion transport"/>
    <property type="evidence" value="ECO:0007669"/>
    <property type="project" value="UniProtKB-KW"/>
</dbReference>
<feature type="transmembrane region" description="Helical" evidence="10">
    <location>
        <begin position="6"/>
        <end position="25"/>
    </location>
</feature>
<name>A0ABD6W824_RATRA</name>
<proteinExistence type="predicted"/>
<feature type="transmembrane region" description="Helical" evidence="10">
    <location>
        <begin position="275"/>
        <end position="296"/>
    </location>
</feature>
<feature type="transmembrane region" description="Helical" evidence="10">
    <location>
        <begin position="116"/>
        <end position="138"/>
    </location>
</feature>
<feature type="transmembrane region" description="Helical" evidence="10">
    <location>
        <begin position="58"/>
        <end position="75"/>
    </location>
</feature>
<dbReference type="Proteomes" id="UP000237881">
    <property type="component" value="Unassembled WGS sequence"/>
</dbReference>
<dbReference type="PANTHER" id="PTHR10110:SF86">
    <property type="entry name" value="SODIUM_HYDROGEN EXCHANGER 7"/>
    <property type="match status" value="1"/>
</dbReference>
<evidence type="ECO:0000256" key="8">
    <source>
        <dbReference type="ARBA" id="ARBA00023136"/>
    </source>
</evidence>
<evidence type="ECO:0000256" key="3">
    <source>
        <dbReference type="ARBA" id="ARBA00022475"/>
    </source>
</evidence>
<dbReference type="Proteomes" id="UP000239698">
    <property type="component" value="Unassembled WGS sequence"/>
</dbReference>